<organism evidence="3 4">
    <name type="scientific">Exophiala aquamarina CBS 119918</name>
    <dbReference type="NCBI Taxonomy" id="1182545"/>
    <lineage>
        <taxon>Eukaryota</taxon>
        <taxon>Fungi</taxon>
        <taxon>Dikarya</taxon>
        <taxon>Ascomycota</taxon>
        <taxon>Pezizomycotina</taxon>
        <taxon>Eurotiomycetes</taxon>
        <taxon>Chaetothyriomycetidae</taxon>
        <taxon>Chaetothyriales</taxon>
        <taxon>Herpotrichiellaceae</taxon>
        <taxon>Exophiala</taxon>
    </lineage>
</organism>
<sequence>MSPGNDSGAIMASYNAKFYGQPITSLPEGLPVTCISWDGGSAIDIPADGIHAYHTSHPKRVRDLTDELEALSGVLGPLSETLKSSPDIDLSSLDLPLLRCGNACKEFQDELLKCSSRSDNSRVSFRDWAKLRYMGDDIDSFRRLLAGYKLTITIALTDATLWVYDSVNYQIRSSSNLVSRNSTATAESIKSYKTLVETATDDLQAHLESINEKLERVFGRRETDPSSGSTELSQMKEEISSTQRCLQICDRLSEHISQIQIPKRSGGDSPGVSNSGSIPERVINEGLQECRDSLLLTTARLEKHMKDLMTRMLAKSNSTMTSDNDNADLARLQEEWETARQCIQICSKADGHLKENVSVIDNYATGDAIQFMVSTDGKTIHGKNRGHGWRTRQVGGHLSDATVVQLSQDMSRISIQTAHDKDGTSLPSNPISSDAMERDPDPRTWERHGRGFRLQPKSDAEAVPSASESTDRCPSMTHQSSRV</sequence>
<dbReference type="HOGENOM" id="CLU_032923_1_0_1"/>
<dbReference type="EMBL" id="AMGV01000010">
    <property type="protein sequence ID" value="KEF54294.1"/>
    <property type="molecule type" value="Genomic_DNA"/>
</dbReference>
<dbReference type="InterPro" id="IPR031348">
    <property type="entry name" value="PigL_N"/>
</dbReference>
<dbReference type="RefSeq" id="XP_013256884.1">
    <property type="nucleotide sequence ID" value="XM_013401430.1"/>
</dbReference>
<protein>
    <recommendedName>
        <fullName evidence="2">Azaphilone pigments biosynthesis cluster protein L N-terminal domain-containing protein</fullName>
    </recommendedName>
</protein>
<reference evidence="3 4" key="1">
    <citation type="submission" date="2013-03" db="EMBL/GenBank/DDBJ databases">
        <title>The Genome Sequence of Exophiala aquamarina CBS 119918.</title>
        <authorList>
            <consortium name="The Broad Institute Genomics Platform"/>
            <person name="Cuomo C."/>
            <person name="de Hoog S."/>
            <person name="Gorbushina A."/>
            <person name="Walker B."/>
            <person name="Young S.K."/>
            <person name="Zeng Q."/>
            <person name="Gargeya S."/>
            <person name="Fitzgerald M."/>
            <person name="Haas B."/>
            <person name="Abouelleil A."/>
            <person name="Allen A.W."/>
            <person name="Alvarado L."/>
            <person name="Arachchi H.M."/>
            <person name="Berlin A.M."/>
            <person name="Chapman S.B."/>
            <person name="Gainer-Dewar J."/>
            <person name="Goldberg J."/>
            <person name="Griggs A."/>
            <person name="Gujja S."/>
            <person name="Hansen M."/>
            <person name="Howarth C."/>
            <person name="Imamovic A."/>
            <person name="Ireland A."/>
            <person name="Larimer J."/>
            <person name="McCowan C."/>
            <person name="Murphy C."/>
            <person name="Pearson M."/>
            <person name="Poon T.W."/>
            <person name="Priest M."/>
            <person name="Roberts A."/>
            <person name="Saif S."/>
            <person name="Shea T."/>
            <person name="Sisk P."/>
            <person name="Sykes S."/>
            <person name="Wortman J."/>
            <person name="Nusbaum C."/>
            <person name="Birren B."/>
        </authorList>
    </citation>
    <scope>NUCLEOTIDE SEQUENCE [LARGE SCALE GENOMIC DNA]</scope>
    <source>
        <strain evidence="3 4">CBS 119918</strain>
    </source>
</reference>
<name>A0A072P2I8_9EURO</name>
<gene>
    <name evidence="3" type="ORF">A1O9_09460</name>
</gene>
<keyword evidence="4" id="KW-1185">Reference proteome</keyword>
<dbReference type="OrthoDB" id="5068804at2759"/>
<evidence type="ECO:0000259" key="2">
    <source>
        <dbReference type="Pfam" id="PF17111"/>
    </source>
</evidence>
<feature type="compositionally biased region" description="Basic and acidic residues" evidence="1">
    <location>
        <begin position="435"/>
        <end position="449"/>
    </location>
</feature>
<dbReference type="GeneID" id="25284369"/>
<feature type="region of interest" description="Disordered" evidence="1">
    <location>
        <begin position="416"/>
        <end position="483"/>
    </location>
</feature>
<dbReference type="VEuPathDB" id="FungiDB:A1O9_09460"/>
<proteinExistence type="predicted"/>
<evidence type="ECO:0000313" key="3">
    <source>
        <dbReference type="EMBL" id="KEF54294.1"/>
    </source>
</evidence>
<dbReference type="STRING" id="1182545.A0A072P2I8"/>
<accession>A0A072P2I8</accession>
<feature type="region of interest" description="Disordered" evidence="1">
    <location>
        <begin position="259"/>
        <end position="278"/>
    </location>
</feature>
<evidence type="ECO:0000256" key="1">
    <source>
        <dbReference type="SAM" id="MobiDB-lite"/>
    </source>
</evidence>
<comment type="caution">
    <text evidence="3">The sequence shown here is derived from an EMBL/GenBank/DDBJ whole genome shotgun (WGS) entry which is preliminary data.</text>
</comment>
<dbReference type="Proteomes" id="UP000027920">
    <property type="component" value="Unassembled WGS sequence"/>
</dbReference>
<evidence type="ECO:0000313" key="4">
    <source>
        <dbReference type="Proteomes" id="UP000027920"/>
    </source>
</evidence>
<feature type="region of interest" description="Disordered" evidence="1">
    <location>
        <begin position="217"/>
        <end position="236"/>
    </location>
</feature>
<dbReference type="Pfam" id="PF17111">
    <property type="entry name" value="PigL_N"/>
    <property type="match status" value="1"/>
</dbReference>
<dbReference type="AlphaFoldDB" id="A0A072P2I8"/>
<feature type="domain" description="Azaphilone pigments biosynthesis cluster protein L N-terminal" evidence="2">
    <location>
        <begin position="55"/>
        <end position="250"/>
    </location>
</feature>